<evidence type="ECO:0000313" key="1">
    <source>
        <dbReference type="EMBL" id="KAK6969218.1"/>
    </source>
</evidence>
<sequence>MESPLTISTIEFGRFRYLTLASPELWKTSRLSHRSRSWKWAALFVERSRSRLLDISINLEAYTITNKARRYGYDSPIRIQKALSVVGPQIHRWRTLALDELVSYMFRSAFPATSRLESVHVSVIDEYHNSDASYSLAEALAGPFLRSLRITLDSGSPIVSSPLKTLVIRDFFASHSYPFTESFDAMQHHHSRYPLHRLDLPDHSGWNTTSKLATPPIQTGIQPPQPRASRAHTRIRRIHRGIPQHHPRASRLEPALFPTLRTLRLVDLRFSPKNLALIQSFSQGITTLELSYTSANKHLLTPLRNDGDGLRFRRSLWRDTALHVARSIPHGTKQWFATRALNAHHLPSPSHIVRPIASASKIHLRILPSPSLTDSPHHHPSFYYDDDYLDIQDFEHTEVPVEPPTTTMAPPT</sequence>
<protein>
    <submittedName>
        <fullName evidence="1">Uncharacterized protein</fullName>
    </submittedName>
</protein>
<dbReference type="AlphaFoldDB" id="A0AAV9Z2R2"/>
<organism evidence="1 2">
    <name type="scientific">Favolaschia claudopus</name>
    <dbReference type="NCBI Taxonomy" id="2862362"/>
    <lineage>
        <taxon>Eukaryota</taxon>
        <taxon>Fungi</taxon>
        <taxon>Dikarya</taxon>
        <taxon>Basidiomycota</taxon>
        <taxon>Agaricomycotina</taxon>
        <taxon>Agaricomycetes</taxon>
        <taxon>Agaricomycetidae</taxon>
        <taxon>Agaricales</taxon>
        <taxon>Marasmiineae</taxon>
        <taxon>Mycenaceae</taxon>
        <taxon>Favolaschia</taxon>
    </lineage>
</organism>
<evidence type="ECO:0000313" key="2">
    <source>
        <dbReference type="Proteomes" id="UP001362999"/>
    </source>
</evidence>
<reference evidence="1 2" key="1">
    <citation type="journal article" date="2024" name="J Genomics">
        <title>Draft genome sequencing and assembly of Favolaschia claudopus CIRM-BRFM 2984 isolated from oak limbs.</title>
        <authorList>
            <person name="Navarro D."/>
            <person name="Drula E."/>
            <person name="Chaduli D."/>
            <person name="Cazenave R."/>
            <person name="Ahrendt S."/>
            <person name="Wang J."/>
            <person name="Lipzen A."/>
            <person name="Daum C."/>
            <person name="Barry K."/>
            <person name="Grigoriev I.V."/>
            <person name="Favel A."/>
            <person name="Rosso M.N."/>
            <person name="Martin F."/>
        </authorList>
    </citation>
    <scope>NUCLEOTIDE SEQUENCE [LARGE SCALE GENOMIC DNA]</scope>
    <source>
        <strain evidence="1 2">CIRM-BRFM 2984</strain>
    </source>
</reference>
<comment type="caution">
    <text evidence="1">The sequence shown here is derived from an EMBL/GenBank/DDBJ whole genome shotgun (WGS) entry which is preliminary data.</text>
</comment>
<accession>A0AAV9Z2R2</accession>
<name>A0AAV9Z2R2_9AGAR</name>
<keyword evidence="2" id="KW-1185">Reference proteome</keyword>
<gene>
    <name evidence="1" type="ORF">R3P38DRAFT_3147009</name>
</gene>
<proteinExistence type="predicted"/>
<dbReference type="EMBL" id="JAWWNJ010000231">
    <property type="protein sequence ID" value="KAK6969218.1"/>
    <property type="molecule type" value="Genomic_DNA"/>
</dbReference>
<dbReference type="Proteomes" id="UP001362999">
    <property type="component" value="Unassembled WGS sequence"/>
</dbReference>